<keyword evidence="1" id="KW-0472">Membrane</keyword>
<reference evidence="2 8" key="2">
    <citation type="submission" date="2021-07" db="EMBL/GenBank/DDBJ databases">
        <title>Whole genome sequencing of carbapenem-resistant Pseudomonas spp. isolated in Japan.</title>
        <authorList>
            <person name="Suzuki M."/>
            <person name="Maehana S."/>
            <person name="Kitasato H."/>
        </authorList>
    </citation>
    <scope>NUCLEOTIDE SEQUENCE</scope>
    <source>
        <strain evidence="2">KAM435</strain>
        <strain evidence="3 8">KAM436</strain>
    </source>
</reference>
<dbReference type="EMBL" id="SSFO01000018">
    <property type="protein sequence ID" value="TXI35676.1"/>
    <property type="molecule type" value="Genomic_DNA"/>
</dbReference>
<feature type="transmembrane region" description="Helical" evidence="1">
    <location>
        <begin position="94"/>
        <end position="116"/>
    </location>
</feature>
<evidence type="ECO:0000313" key="6">
    <source>
        <dbReference type="Proteomes" id="UP000321110"/>
    </source>
</evidence>
<protein>
    <submittedName>
        <fullName evidence="2">Uncharacterized protein</fullName>
    </submittedName>
</protein>
<evidence type="ECO:0000256" key="1">
    <source>
        <dbReference type="SAM" id="Phobius"/>
    </source>
</evidence>
<evidence type="ECO:0000313" key="3">
    <source>
        <dbReference type="EMBL" id="GIZ92221.1"/>
    </source>
</evidence>
<evidence type="ECO:0000313" key="8">
    <source>
        <dbReference type="Proteomes" id="UP000887228"/>
    </source>
</evidence>
<organism evidence="2 7">
    <name type="scientific">Aquipseudomonas alcaligenes</name>
    <name type="common">Pseudomonas alcaligenes</name>
    <dbReference type="NCBI Taxonomy" id="43263"/>
    <lineage>
        <taxon>Bacteria</taxon>
        <taxon>Pseudomonadati</taxon>
        <taxon>Pseudomonadota</taxon>
        <taxon>Gammaproteobacteria</taxon>
        <taxon>Pseudomonadales</taxon>
        <taxon>Pseudomonadaceae</taxon>
        <taxon>Aquipseudomonas</taxon>
    </lineage>
</organism>
<evidence type="ECO:0000313" key="2">
    <source>
        <dbReference type="EMBL" id="GIZ87880.1"/>
    </source>
</evidence>
<gene>
    <name evidence="5" type="ORF">E6Q69_00985</name>
    <name evidence="2" type="ORF">KAM435_12070</name>
    <name evidence="3" type="ORF">KAM436_11890</name>
    <name evidence="4" type="ORF">N7380_04745</name>
</gene>
<dbReference type="KEGG" id="palc:A0T30_10910"/>
<reference evidence="4" key="3">
    <citation type="submission" date="2022-09" db="EMBL/GenBank/DDBJ databases">
        <title>Intensive care unit water sources are persistently colonized with multi-drug resistant bacteria and are the site of extensive horizontal gene transfer of antibiotic resistance genes.</title>
        <authorList>
            <person name="Diorio-Toth L."/>
        </authorList>
    </citation>
    <scope>NUCLEOTIDE SEQUENCE</scope>
    <source>
        <strain evidence="4">GD04146</strain>
    </source>
</reference>
<comment type="caution">
    <text evidence="2">The sequence shown here is derived from an EMBL/GenBank/DDBJ whole genome shotgun (WGS) entry which is preliminary data.</text>
</comment>
<accession>A0A142IRB3</accession>
<dbReference type="Proteomes" id="UP001158058">
    <property type="component" value="Unassembled WGS sequence"/>
</dbReference>
<dbReference type="EMBL" id="JAODZF010000002">
    <property type="protein sequence ID" value="MDH0141616.1"/>
    <property type="molecule type" value="Genomic_DNA"/>
</dbReference>
<dbReference type="RefSeq" id="WP_061904193.1">
    <property type="nucleotide sequence ID" value="NZ_AP024354.1"/>
</dbReference>
<dbReference type="Proteomes" id="UP000887228">
    <property type="component" value="Unassembled WGS sequence"/>
</dbReference>
<dbReference type="EMBL" id="BPMT01000003">
    <property type="protein sequence ID" value="GIZ92221.1"/>
    <property type="molecule type" value="Genomic_DNA"/>
</dbReference>
<evidence type="ECO:0000313" key="7">
    <source>
        <dbReference type="Proteomes" id="UP000887212"/>
    </source>
</evidence>
<keyword evidence="1" id="KW-1133">Transmembrane helix</keyword>
<dbReference type="Proteomes" id="UP000887212">
    <property type="component" value="Unassembled WGS sequence"/>
</dbReference>
<dbReference type="AlphaFoldDB" id="A0A142IRB3"/>
<dbReference type="Proteomes" id="UP000321110">
    <property type="component" value="Unassembled WGS sequence"/>
</dbReference>
<name>A0A142IRB3_AQUAC</name>
<feature type="transmembrane region" description="Helical" evidence="1">
    <location>
        <begin position="61"/>
        <end position="82"/>
    </location>
</feature>
<sequence length="136" mass="14789">MSKTIIVHTSDPGWLDQAVRLHLIYGGVEIEDDAEVGVGRHDLEQLVELIHRHHGHSATRLRTLLGVGVGLCLSAMGLWMIHEAAADPGETKELWVLLAGGVFMAFFGGLGVFYALGQRWRITASSGDRNMTLGSD</sequence>
<dbReference type="GeneID" id="42930298"/>
<proteinExistence type="predicted"/>
<evidence type="ECO:0000313" key="4">
    <source>
        <dbReference type="EMBL" id="MDH0141616.1"/>
    </source>
</evidence>
<dbReference type="EMBL" id="BPMS01000003">
    <property type="protein sequence ID" value="GIZ87880.1"/>
    <property type="molecule type" value="Genomic_DNA"/>
</dbReference>
<reference evidence="5 6" key="1">
    <citation type="submission" date="2018-09" db="EMBL/GenBank/DDBJ databases">
        <title>Metagenome Assembled Genomes from an Advanced Water Purification Facility.</title>
        <authorList>
            <person name="Stamps B.W."/>
            <person name="Spear J.R."/>
        </authorList>
    </citation>
    <scope>NUCLEOTIDE SEQUENCE [LARGE SCALE GENOMIC DNA]</scope>
    <source>
        <strain evidence="5">Bin_52_1</strain>
    </source>
</reference>
<keyword evidence="1" id="KW-0812">Transmembrane</keyword>
<evidence type="ECO:0000313" key="5">
    <source>
        <dbReference type="EMBL" id="TXI35676.1"/>
    </source>
</evidence>